<dbReference type="PANTHER" id="PTHR23416">
    <property type="entry name" value="SIALIC ACID SYNTHASE-RELATED"/>
    <property type="match status" value="1"/>
</dbReference>
<keyword evidence="1" id="KW-1133">Transmembrane helix</keyword>
<dbReference type="InterPro" id="IPR001451">
    <property type="entry name" value="Hexapep"/>
</dbReference>
<evidence type="ECO:0000256" key="1">
    <source>
        <dbReference type="SAM" id="Phobius"/>
    </source>
</evidence>
<feature type="transmembrane region" description="Helical" evidence="1">
    <location>
        <begin position="12"/>
        <end position="33"/>
    </location>
</feature>
<reference evidence="2 3" key="1">
    <citation type="submission" date="2018-08" db="EMBL/GenBank/DDBJ databases">
        <title>Genomic Encyclopedia of Archaeal and Bacterial Type Strains, Phase II (KMG-II): from individual species to whole genera.</title>
        <authorList>
            <person name="Goeker M."/>
        </authorList>
    </citation>
    <scope>NUCLEOTIDE SEQUENCE [LARGE SCALE GENOMIC DNA]</scope>
    <source>
        <strain evidence="2 3">DSM 100880</strain>
    </source>
</reference>
<keyword evidence="1" id="KW-0472">Membrane</keyword>
<protein>
    <submittedName>
        <fullName evidence="2">Transferase family hexapeptide repeat protein</fullName>
    </submittedName>
</protein>
<keyword evidence="2" id="KW-0808">Transferase</keyword>
<dbReference type="Proteomes" id="UP000257136">
    <property type="component" value="Unassembled WGS sequence"/>
</dbReference>
<dbReference type="Gene3D" id="2.160.10.10">
    <property type="entry name" value="Hexapeptide repeat proteins"/>
    <property type="match status" value="1"/>
</dbReference>
<sequence>MAGRDKFKVIKPLLNIWCYLFMILPRFICEFLWCVLMPFNGLLSKAIRYLIIKAKAKKVGDNLSIGANTLIKNWKNFSCGDNVSIHENCIVDCDAEISIGNNVSIAHATSLVAANHTWNDASIPIKYNPITKLGIVIHDDVWIGCGVRILDGVTIKRRSVVAAGAVVNKNVGEKSLVGGIPAKLIKKI</sequence>
<dbReference type="InterPro" id="IPR011004">
    <property type="entry name" value="Trimer_LpxA-like_sf"/>
</dbReference>
<evidence type="ECO:0000313" key="3">
    <source>
        <dbReference type="Proteomes" id="UP000257136"/>
    </source>
</evidence>
<dbReference type="RefSeq" id="WP_211319915.1">
    <property type="nucleotide sequence ID" value="NZ_QUNI01000007.1"/>
</dbReference>
<dbReference type="GO" id="GO:0016740">
    <property type="term" value="F:transferase activity"/>
    <property type="evidence" value="ECO:0007669"/>
    <property type="project" value="UniProtKB-KW"/>
</dbReference>
<evidence type="ECO:0000313" key="2">
    <source>
        <dbReference type="EMBL" id="REG98247.1"/>
    </source>
</evidence>
<dbReference type="EMBL" id="QUNI01000007">
    <property type="protein sequence ID" value="REG98247.1"/>
    <property type="molecule type" value="Genomic_DNA"/>
</dbReference>
<dbReference type="CDD" id="cd04647">
    <property type="entry name" value="LbH_MAT_like"/>
    <property type="match status" value="1"/>
</dbReference>
<keyword evidence="1" id="KW-0812">Transmembrane</keyword>
<accession>A0A3E0EJ01</accession>
<keyword evidence="3" id="KW-1185">Reference proteome</keyword>
<proteinExistence type="predicted"/>
<dbReference type="SUPFAM" id="SSF51161">
    <property type="entry name" value="Trimeric LpxA-like enzymes"/>
    <property type="match status" value="1"/>
</dbReference>
<dbReference type="AlphaFoldDB" id="A0A3E0EJ01"/>
<comment type="caution">
    <text evidence="2">The sequence shown here is derived from an EMBL/GenBank/DDBJ whole genome shotgun (WGS) entry which is preliminary data.</text>
</comment>
<gene>
    <name evidence="2" type="ORF">C8P67_107174</name>
</gene>
<dbReference type="InterPro" id="IPR051159">
    <property type="entry name" value="Hexapeptide_acetyltransf"/>
</dbReference>
<organism evidence="2 3">
    <name type="scientific">Flavobacterium aquicola</name>
    <dbReference type="NCBI Taxonomy" id="1682742"/>
    <lineage>
        <taxon>Bacteria</taxon>
        <taxon>Pseudomonadati</taxon>
        <taxon>Bacteroidota</taxon>
        <taxon>Flavobacteriia</taxon>
        <taxon>Flavobacteriales</taxon>
        <taxon>Flavobacteriaceae</taxon>
        <taxon>Flavobacterium</taxon>
    </lineage>
</organism>
<name>A0A3E0EJ01_9FLAO</name>
<dbReference type="Pfam" id="PF00132">
    <property type="entry name" value="Hexapep"/>
    <property type="match status" value="1"/>
</dbReference>